<dbReference type="EMBL" id="PJQY01003739">
    <property type="protein sequence ID" value="PQM34898.1"/>
    <property type="molecule type" value="Genomic_DNA"/>
</dbReference>
<comment type="caution">
    <text evidence="1">The sequence shown here is derived from an EMBL/GenBank/DDBJ whole genome shotgun (WGS) entry which is preliminary data.</text>
</comment>
<dbReference type="Proteomes" id="UP000250321">
    <property type="component" value="Unassembled WGS sequence"/>
</dbReference>
<sequence>MHHGVPNVCSGCPRRPNSLQCLLVAMNCGLCLSMISGWEFPMQGTNVSSKNYWSWMIVENLVCIKQKYTANSQDESAEEHKRKVVVTILYNSGEVCEYFIHDVI</sequence>
<organism evidence="1 2">
    <name type="scientific">Prunus yedoensis var. nudiflora</name>
    <dbReference type="NCBI Taxonomy" id="2094558"/>
    <lineage>
        <taxon>Eukaryota</taxon>
        <taxon>Viridiplantae</taxon>
        <taxon>Streptophyta</taxon>
        <taxon>Embryophyta</taxon>
        <taxon>Tracheophyta</taxon>
        <taxon>Spermatophyta</taxon>
        <taxon>Magnoliopsida</taxon>
        <taxon>eudicotyledons</taxon>
        <taxon>Gunneridae</taxon>
        <taxon>Pentapetalae</taxon>
        <taxon>rosids</taxon>
        <taxon>fabids</taxon>
        <taxon>Rosales</taxon>
        <taxon>Rosaceae</taxon>
        <taxon>Amygdaloideae</taxon>
        <taxon>Amygdaleae</taxon>
        <taxon>Prunus</taxon>
    </lineage>
</organism>
<evidence type="ECO:0000313" key="2">
    <source>
        <dbReference type="Proteomes" id="UP000250321"/>
    </source>
</evidence>
<reference evidence="1 2" key="1">
    <citation type="submission" date="2018-02" db="EMBL/GenBank/DDBJ databases">
        <title>Draft genome of wild Prunus yedoensis var. nudiflora.</title>
        <authorList>
            <person name="Baek S."/>
            <person name="Kim J.-H."/>
            <person name="Choi K."/>
            <person name="Kim G.-B."/>
            <person name="Cho A."/>
            <person name="Jang H."/>
            <person name="Shin C.-H."/>
            <person name="Yu H.-J."/>
            <person name="Mun J.-H."/>
        </authorList>
    </citation>
    <scope>NUCLEOTIDE SEQUENCE [LARGE SCALE GENOMIC DNA]</scope>
    <source>
        <strain evidence="2">cv. Jeju island</strain>
        <tissue evidence="1">Leaf</tissue>
    </source>
</reference>
<proteinExistence type="predicted"/>
<name>A0A314UCV4_PRUYE</name>
<accession>A0A314UCV4</accession>
<protein>
    <submittedName>
        <fullName evidence="1">Uncharacterized protein</fullName>
    </submittedName>
</protein>
<gene>
    <name evidence="1" type="ORF">Pyn_15230</name>
</gene>
<dbReference type="AlphaFoldDB" id="A0A314UCV4"/>
<keyword evidence="2" id="KW-1185">Reference proteome</keyword>
<evidence type="ECO:0000313" key="1">
    <source>
        <dbReference type="EMBL" id="PQM34898.1"/>
    </source>
</evidence>